<evidence type="ECO:0000256" key="3">
    <source>
        <dbReference type="ARBA" id="ARBA00013133"/>
    </source>
</evidence>
<evidence type="ECO:0000256" key="9">
    <source>
        <dbReference type="RuleBase" id="RU366010"/>
    </source>
</evidence>
<evidence type="ECO:0000256" key="2">
    <source>
        <dbReference type="ARBA" id="ARBA00006622"/>
    </source>
</evidence>
<accession>A0ABM1N8F3</accession>
<keyword evidence="4 9" id="KW-0479">Metal-binding</keyword>
<proteinExistence type="inferred from homology"/>
<protein>
    <recommendedName>
        <fullName evidence="3 9">Cysteine dioxygenase</fullName>
        <ecNumber evidence="3 9">1.13.11.20</ecNumber>
    </recommendedName>
</protein>
<evidence type="ECO:0000313" key="10">
    <source>
        <dbReference type="Proteomes" id="UP000695000"/>
    </source>
</evidence>
<dbReference type="InterPro" id="IPR011051">
    <property type="entry name" value="RmlC_Cupin_sf"/>
</dbReference>
<dbReference type="PANTHER" id="PTHR12918:SF1">
    <property type="entry name" value="CYSTEINE DIOXYGENASE TYPE 1"/>
    <property type="match status" value="1"/>
</dbReference>
<reference evidence="11" key="1">
    <citation type="submission" date="2025-08" db="UniProtKB">
        <authorList>
            <consortium name="RefSeq"/>
        </authorList>
    </citation>
    <scope>IDENTIFICATION</scope>
    <source>
        <tissue evidence="11">Whole Larva</tissue>
    </source>
</reference>
<evidence type="ECO:0000256" key="5">
    <source>
        <dbReference type="ARBA" id="ARBA00022784"/>
    </source>
</evidence>
<dbReference type="Pfam" id="PF05995">
    <property type="entry name" value="CDO_I"/>
    <property type="match status" value="1"/>
</dbReference>
<evidence type="ECO:0000256" key="7">
    <source>
        <dbReference type="ARBA" id="ARBA00023002"/>
    </source>
</evidence>
<sequence>MEVCNRENVITDVDLIKRFGDNLPVANNLDELIEELNKIFASDEVNIELVDYILRTYKSNVDDWKKFAKFDRYRYTRNLVNSGNGKYNLILLCWGEGQGSSIHDHANAHCFMKMLQGELQEIRYEWPKQQGEELQEMGRTILKENSVCYINDEQGLHRVENVSHTDPAISLHLYSPPFDTCHMFDKKTGRKTASKVTFWSMYGKKESQE</sequence>
<dbReference type="Proteomes" id="UP000695000">
    <property type="component" value="Unplaced"/>
</dbReference>
<keyword evidence="5" id="KW-0883">Thioether bond</keyword>
<comment type="cofactor">
    <cofactor evidence="9">
        <name>Fe cation</name>
        <dbReference type="ChEBI" id="CHEBI:24875"/>
    </cofactor>
    <text evidence="9">Binds 1 Fe cation per subunit.</text>
</comment>
<dbReference type="InterPro" id="IPR010300">
    <property type="entry name" value="CDO_1"/>
</dbReference>
<evidence type="ECO:0000313" key="11">
    <source>
        <dbReference type="RefSeq" id="XP_017783103.1"/>
    </source>
</evidence>
<evidence type="ECO:0000256" key="8">
    <source>
        <dbReference type="ARBA" id="ARBA00023004"/>
    </source>
</evidence>
<dbReference type="GO" id="GO:0051213">
    <property type="term" value="F:dioxygenase activity"/>
    <property type="evidence" value="ECO:0007669"/>
    <property type="project" value="UniProtKB-KW"/>
</dbReference>
<name>A0ABM1N8F3_NICVS</name>
<dbReference type="CDD" id="cd10548">
    <property type="entry name" value="cupin_CDO"/>
    <property type="match status" value="1"/>
</dbReference>
<dbReference type="Gene3D" id="2.60.120.10">
    <property type="entry name" value="Jelly Rolls"/>
    <property type="match status" value="1"/>
</dbReference>
<organism evidence="10 11">
    <name type="scientific">Nicrophorus vespilloides</name>
    <name type="common">Boreal carrion beetle</name>
    <dbReference type="NCBI Taxonomy" id="110193"/>
    <lineage>
        <taxon>Eukaryota</taxon>
        <taxon>Metazoa</taxon>
        <taxon>Ecdysozoa</taxon>
        <taxon>Arthropoda</taxon>
        <taxon>Hexapoda</taxon>
        <taxon>Insecta</taxon>
        <taxon>Pterygota</taxon>
        <taxon>Neoptera</taxon>
        <taxon>Endopterygota</taxon>
        <taxon>Coleoptera</taxon>
        <taxon>Polyphaga</taxon>
        <taxon>Staphyliniformia</taxon>
        <taxon>Silphidae</taxon>
        <taxon>Nicrophorinae</taxon>
        <taxon>Nicrophorus</taxon>
    </lineage>
</organism>
<evidence type="ECO:0000256" key="4">
    <source>
        <dbReference type="ARBA" id="ARBA00022723"/>
    </source>
</evidence>
<comment type="similarity">
    <text evidence="2 9">Belongs to the cysteine dioxygenase family.</text>
</comment>
<keyword evidence="6 9" id="KW-0223">Dioxygenase</keyword>
<comment type="catalytic activity">
    <reaction evidence="9">
        <text>L-cysteine + O2 = 3-sulfino-L-alanine + H(+)</text>
        <dbReference type="Rhea" id="RHEA:20441"/>
        <dbReference type="ChEBI" id="CHEBI:15378"/>
        <dbReference type="ChEBI" id="CHEBI:15379"/>
        <dbReference type="ChEBI" id="CHEBI:35235"/>
        <dbReference type="ChEBI" id="CHEBI:61085"/>
        <dbReference type="EC" id="1.13.11.20"/>
    </reaction>
</comment>
<dbReference type="GeneID" id="108567255"/>
<dbReference type="SUPFAM" id="SSF51182">
    <property type="entry name" value="RmlC-like cupins"/>
    <property type="match status" value="1"/>
</dbReference>
<dbReference type="PANTHER" id="PTHR12918">
    <property type="entry name" value="CYSTEINE DIOXYGENASE"/>
    <property type="match status" value="1"/>
</dbReference>
<keyword evidence="7 9" id="KW-0560">Oxidoreductase</keyword>
<dbReference type="EC" id="1.13.11.20" evidence="3 9"/>
<gene>
    <name evidence="11" type="primary">LOC108567255</name>
</gene>
<keyword evidence="10" id="KW-1185">Reference proteome</keyword>
<evidence type="ECO:0000256" key="6">
    <source>
        <dbReference type="ARBA" id="ARBA00022964"/>
    </source>
</evidence>
<comment type="pathway">
    <text evidence="1 9">Organosulfur biosynthesis; taurine biosynthesis; hypotaurine from L-cysteine: step 1/2.</text>
</comment>
<keyword evidence="8 9" id="KW-0408">Iron</keyword>
<dbReference type="RefSeq" id="XP_017783103.1">
    <property type="nucleotide sequence ID" value="XM_017927614.1"/>
</dbReference>
<dbReference type="InterPro" id="IPR014710">
    <property type="entry name" value="RmlC-like_jellyroll"/>
</dbReference>
<evidence type="ECO:0000256" key="1">
    <source>
        <dbReference type="ARBA" id="ARBA00004759"/>
    </source>
</evidence>